<feature type="region of interest" description="Disordered" evidence="6">
    <location>
        <begin position="422"/>
        <end position="488"/>
    </location>
</feature>
<feature type="compositionally biased region" description="Polar residues" evidence="6">
    <location>
        <begin position="90"/>
        <end position="99"/>
    </location>
</feature>
<dbReference type="InterPro" id="IPR001357">
    <property type="entry name" value="BRCT_dom"/>
</dbReference>
<dbReference type="PANTHER" id="PTHR13763">
    <property type="entry name" value="BREAST CANCER TYPE 1 SUSCEPTIBILITY PROTEIN BRCA1"/>
    <property type="match status" value="1"/>
</dbReference>
<name>A0ABN7B7I2_9HEMI</name>
<feature type="region of interest" description="Disordered" evidence="6">
    <location>
        <begin position="69"/>
        <end position="145"/>
    </location>
</feature>
<evidence type="ECO:0000259" key="7">
    <source>
        <dbReference type="PROSITE" id="PS50172"/>
    </source>
</evidence>
<organism evidence="8 9">
    <name type="scientific">Nesidiocoris tenuis</name>
    <dbReference type="NCBI Taxonomy" id="355587"/>
    <lineage>
        <taxon>Eukaryota</taxon>
        <taxon>Metazoa</taxon>
        <taxon>Ecdysozoa</taxon>
        <taxon>Arthropoda</taxon>
        <taxon>Hexapoda</taxon>
        <taxon>Insecta</taxon>
        <taxon>Pterygota</taxon>
        <taxon>Neoptera</taxon>
        <taxon>Paraneoptera</taxon>
        <taxon>Hemiptera</taxon>
        <taxon>Heteroptera</taxon>
        <taxon>Panheteroptera</taxon>
        <taxon>Cimicomorpha</taxon>
        <taxon>Miridae</taxon>
        <taxon>Dicyphina</taxon>
        <taxon>Nesidiocoris</taxon>
    </lineage>
</organism>
<dbReference type="Gene3D" id="3.40.50.10190">
    <property type="entry name" value="BRCT domain"/>
    <property type="match status" value="1"/>
</dbReference>
<comment type="subcellular location">
    <subcellularLocation>
        <location evidence="1">Nucleus</location>
    </subcellularLocation>
</comment>
<feature type="compositionally biased region" description="Basic residues" evidence="6">
    <location>
        <begin position="70"/>
        <end position="86"/>
    </location>
</feature>
<keyword evidence="4" id="KW-0234">DNA repair</keyword>
<dbReference type="PROSITE" id="PS50172">
    <property type="entry name" value="BRCT"/>
    <property type="match status" value="1"/>
</dbReference>
<evidence type="ECO:0000313" key="9">
    <source>
        <dbReference type="Proteomes" id="UP001307889"/>
    </source>
</evidence>
<evidence type="ECO:0000256" key="4">
    <source>
        <dbReference type="ARBA" id="ARBA00023204"/>
    </source>
</evidence>
<dbReference type="Pfam" id="PF00533">
    <property type="entry name" value="BRCT"/>
    <property type="match status" value="1"/>
</dbReference>
<feature type="compositionally biased region" description="Basic and acidic residues" evidence="6">
    <location>
        <begin position="131"/>
        <end position="145"/>
    </location>
</feature>
<evidence type="ECO:0000256" key="1">
    <source>
        <dbReference type="ARBA" id="ARBA00004123"/>
    </source>
</evidence>
<evidence type="ECO:0000256" key="3">
    <source>
        <dbReference type="ARBA" id="ARBA00022763"/>
    </source>
</evidence>
<proteinExistence type="predicted"/>
<gene>
    <name evidence="8" type="ORF">NTJ_12434</name>
</gene>
<keyword evidence="3" id="KW-0227">DNA damage</keyword>
<accession>A0ABN7B7I2</accession>
<sequence>MAITLKCSGRQNCQNKVPIFIFDPCGHSVCEECRDSSTVCIQCDVTVNDTFKSTTAAYYVQFLESQKATTPKRKKGRRTKKSRISKGAKTVNSATTADQTHPGIPGPSCISSVSVEKAEHGGVSRQQNENSKSDGSDSENFRGFEGSNDLRDNFLTLLSSVCAPAAESIRSSSPHTVISPRTLRTPSLFSLSGDDMSLCSVSGGLVENPSKSEDGAENPVLEPNLAIDVEQKSTTQESLTDPSIPAMNEEKSANIISSSFLFPLKLSVDHRFDWDSGVAAFSNLFGLLANPGPVPTLARLSFEILSEVYNLNGHRMKPISPMTESEIKATESTFKSSTVKLTLGQQQVRKNSYTRRQLAFANNLSTPPMPESEDIVEGTPMKPAPKRVDLLNESVCSPLSVVPLDAADEMDGEHLSTVVIENSEEPQRKRQRLQLLENRESDKKPVKLPQNELDKVESQTEIGGTRPESDVTVKSSESDDDVIDTSQSRRSLYDPVADTHAGSAEVVCPQNNNMNPVFATSGIYDSFRANAIRQLILLTNAQIAKDKSELSLQTTHLIVSETNGCSATPKLLKAIYYGMHVVTFEWVVECLKERTLLPESSYYPEACPGVARRMSYPKDHKLFDNFLICLGEDLGSSFDSVKEFVNFCKIETISEPRNRPGGSKRVVYIHGADYVDISPYGNKTVIHQSVCWLFSCVFSYQVLPFV</sequence>
<dbReference type="PANTHER" id="PTHR13763:SF0">
    <property type="entry name" value="BREAST CANCER TYPE 1 SUSCEPTIBILITY PROTEIN"/>
    <property type="match status" value="1"/>
</dbReference>
<dbReference type="EMBL" id="AP028918">
    <property type="protein sequence ID" value="BES99617.1"/>
    <property type="molecule type" value="Genomic_DNA"/>
</dbReference>
<protein>
    <submittedName>
        <fullName evidence="8">BRCA1 C Terminus (BRCT) domain</fullName>
    </submittedName>
</protein>
<reference evidence="8 9" key="1">
    <citation type="submission" date="2023-09" db="EMBL/GenBank/DDBJ databases">
        <title>Nesidiocoris tenuis whole genome shotgun sequence.</title>
        <authorList>
            <person name="Shibata T."/>
            <person name="Shimoda M."/>
            <person name="Kobayashi T."/>
            <person name="Uehara T."/>
        </authorList>
    </citation>
    <scope>NUCLEOTIDE SEQUENCE [LARGE SCALE GENOMIC DNA]</scope>
    <source>
        <strain evidence="8 9">Japan</strain>
    </source>
</reference>
<keyword evidence="9" id="KW-1185">Reference proteome</keyword>
<evidence type="ECO:0000256" key="2">
    <source>
        <dbReference type="ARBA" id="ARBA00022737"/>
    </source>
</evidence>
<feature type="domain" description="BRCT" evidence="7">
    <location>
        <begin position="517"/>
        <end position="604"/>
    </location>
</feature>
<keyword evidence="2" id="KW-0677">Repeat</keyword>
<keyword evidence="5" id="KW-0539">Nucleus</keyword>
<dbReference type="Proteomes" id="UP001307889">
    <property type="component" value="Chromosome 10"/>
</dbReference>
<evidence type="ECO:0000313" key="8">
    <source>
        <dbReference type="EMBL" id="BES99617.1"/>
    </source>
</evidence>
<dbReference type="CDD" id="cd00027">
    <property type="entry name" value="BRCT"/>
    <property type="match status" value="1"/>
</dbReference>
<evidence type="ECO:0000256" key="5">
    <source>
        <dbReference type="ARBA" id="ARBA00023242"/>
    </source>
</evidence>
<dbReference type="SMART" id="SM00292">
    <property type="entry name" value="BRCT"/>
    <property type="match status" value="1"/>
</dbReference>
<dbReference type="InterPro" id="IPR036420">
    <property type="entry name" value="BRCT_dom_sf"/>
</dbReference>
<dbReference type="InterPro" id="IPR031099">
    <property type="entry name" value="BRCA1-associated"/>
</dbReference>
<dbReference type="SUPFAM" id="SSF52113">
    <property type="entry name" value="BRCT domain"/>
    <property type="match status" value="1"/>
</dbReference>
<evidence type="ECO:0000256" key="6">
    <source>
        <dbReference type="SAM" id="MobiDB-lite"/>
    </source>
</evidence>